<accession>A0ABX2FLJ4</accession>
<feature type="signal peptide" evidence="2">
    <location>
        <begin position="1"/>
        <end position="21"/>
    </location>
</feature>
<feature type="region of interest" description="Disordered" evidence="1">
    <location>
        <begin position="825"/>
        <end position="871"/>
    </location>
</feature>
<name>A0ABX2FLJ4_9BACT</name>
<gene>
    <name evidence="3" type="ORF">HNP98_000824</name>
</gene>
<evidence type="ECO:0000313" key="3">
    <source>
        <dbReference type="EMBL" id="NRT18013.1"/>
    </source>
</evidence>
<evidence type="ECO:0000256" key="2">
    <source>
        <dbReference type="SAM" id="SignalP"/>
    </source>
</evidence>
<dbReference type="PANTHER" id="PTHR31299">
    <property type="entry name" value="ESTERASE, PUTATIVE (AFU_ORTHOLOGUE AFUA_1G05850)-RELATED"/>
    <property type="match status" value="1"/>
</dbReference>
<dbReference type="Gene3D" id="1.20.1440.30">
    <property type="entry name" value="Biosynthetic Protein domain"/>
    <property type="match status" value="1"/>
</dbReference>
<protein>
    <submittedName>
        <fullName evidence="3">Erythromycin esterase-like protein</fullName>
    </submittedName>
</protein>
<keyword evidence="2" id="KW-0732">Signal</keyword>
<sequence>MTLIRLLLWALCAGAVMPARAQPAAPGPAPVPARPLRSLSPSDTTFAELEFLRAEIGGARVVFLGEPTHGEGNVLAAKARLVAFLQQRMGFTTLAMESGFFELHKAQQGIAAGKSVAKNLASSVFPVWMGTQEFRAVVPLVGPDGLRVMGFDPQLSGDYSDDLADDLEDFLEPEKGADAVNYELVGDVVDSLAGHYAFPAGHPLAEFEAQLAAADRLLRRAAGAPAAARRAEAAFWQQCLRSLGALARDYAAHHPNAKSGAVDSNPRDAQMADNLLWYLRQHPAEKVICWGALPHFANHVEVLGSEELRNFQPMGRAVKAALGPNQVYILGTLAGGGTHGPAGSGGVPVPPPAPGTLEADLLARSPGPLAFVSLKHDAPGLQLTTYAFDYQPLAGPWSEVVDGFLFFRNVAPPHVAPPDSAAGAPDTTAAAAVAADTAAAAVAARAAPLGSRNPAAGRGGALVHAAAAAPDVSGVRLVRGQVLDQRSRAGVPYASVVVPGQGKGTTANAQGRFALELPGPTALQISSLGYATAVVKSPRGNEELTVPLAPAAYALDEARVVSAPPSPLEIMKRVIKAAPTNYEQQDYATEVYAHRRVSNFDTLRYEAETVGRLRVPAGYRHFVPGPPGAGKDQPTLEVQQQHVLAQRGAPDPDPYAAGPGLTAASADPLRISPLFVGRNLRRFTLRLDSVRGQGPDAVYVLSFSAKQADRRSTGTSLLSGYQGQLLVRARDYAVLRYEALWQADTAAANAAARKRSGKAGAAAGPLAPVLTAGRTTHVVDYVSAGDGRYYARRSAGQGLSAGRGPGRHPFYYQVAVEQFFKPLPTAGPPPALPKAGGTPGAPGAPAQPYRPEFWSSYPRPGGALAAPATKR</sequence>
<dbReference type="SUPFAM" id="SSF49464">
    <property type="entry name" value="Carboxypeptidase regulatory domain-like"/>
    <property type="match status" value="1"/>
</dbReference>
<evidence type="ECO:0000313" key="4">
    <source>
        <dbReference type="Proteomes" id="UP000779507"/>
    </source>
</evidence>
<dbReference type="CDD" id="cd14728">
    <property type="entry name" value="Ere-like"/>
    <property type="match status" value="1"/>
</dbReference>
<dbReference type="Pfam" id="PF13715">
    <property type="entry name" value="CarbopepD_reg_2"/>
    <property type="match status" value="1"/>
</dbReference>
<dbReference type="EMBL" id="JABSNP010000003">
    <property type="protein sequence ID" value="NRT18013.1"/>
    <property type="molecule type" value="Genomic_DNA"/>
</dbReference>
<dbReference type="Gene3D" id="3.30.1870.10">
    <property type="entry name" value="EreA-like, domain 2"/>
    <property type="match status" value="1"/>
</dbReference>
<dbReference type="Proteomes" id="UP000779507">
    <property type="component" value="Unassembled WGS sequence"/>
</dbReference>
<dbReference type="SUPFAM" id="SSF159501">
    <property type="entry name" value="EreA/ChaN-like"/>
    <property type="match status" value="1"/>
</dbReference>
<proteinExistence type="predicted"/>
<dbReference type="RefSeq" id="WP_173808782.1">
    <property type="nucleotide sequence ID" value="NZ_JABSNP010000003.1"/>
</dbReference>
<feature type="compositionally biased region" description="Low complexity" evidence="1">
    <location>
        <begin position="833"/>
        <end position="846"/>
    </location>
</feature>
<dbReference type="Gene3D" id="3.40.1660.10">
    <property type="entry name" value="EreA-like (biosynthetic domain)"/>
    <property type="match status" value="1"/>
</dbReference>
<dbReference type="InterPro" id="IPR052036">
    <property type="entry name" value="Hydrolase/PRTase-associated"/>
</dbReference>
<dbReference type="Pfam" id="PF05139">
    <property type="entry name" value="Erythro_esteras"/>
    <property type="match status" value="1"/>
</dbReference>
<organism evidence="3 4">
    <name type="scientific">Hymenobacter caeli</name>
    <dbReference type="NCBI Taxonomy" id="2735894"/>
    <lineage>
        <taxon>Bacteria</taxon>
        <taxon>Pseudomonadati</taxon>
        <taxon>Bacteroidota</taxon>
        <taxon>Cytophagia</taxon>
        <taxon>Cytophagales</taxon>
        <taxon>Hymenobacteraceae</taxon>
        <taxon>Hymenobacter</taxon>
    </lineage>
</organism>
<comment type="caution">
    <text evidence="3">The sequence shown here is derived from an EMBL/GenBank/DDBJ whole genome shotgun (WGS) entry which is preliminary data.</text>
</comment>
<reference evidence="3 4" key="1">
    <citation type="submission" date="2020-05" db="EMBL/GenBank/DDBJ databases">
        <title>Genomic Encyclopedia of Type Strains, Phase IV (KMG-V): Genome sequencing to study the core and pangenomes of soil and plant-associated prokaryotes.</title>
        <authorList>
            <person name="Whitman W."/>
        </authorList>
    </citation>
    <scope>NUCLEOTIDE SEQUENCE [LARGE SCALE GENOMIC DNA]</scope>
    <source>
        <strain evidence="3 4">9A</strain>
    </source>
</reference>
<dbReference type="InterPro" id="IPR008969">
    <property type="entry name" value="CarboxyPept-like_regulatory"/>
</dbReference>
<feature type="chain" id="PRO_5045932697" evidence="2">
    <location>
        <begin position="22"/>
        <end position="871"/>
    </location>
</feature>
<keyword evidence="4" id="KW-1185">Reference proteome</keyword>
<dbReference type="InterPro" id="IPR007815">
    <property type="entry name" value="Emycin_Estase"/>
</dbReference>
<evidence type="ECO:0000256" key="1">
    <source>
        <dbReference type="SAM" id="MobiDB-lite"/>
    </source>
</evidence>
<dbReference type="Gene3D" id="2.60.40.1120">
    <property type="entry name" value="Carboxypeptidase-like, regulatory domain"/>
    <property type="match status" value="1"/>
</dbReference>
<dbReference type="PANTHER" id="PTHR31299:SF0">
    <property type="entry name" value="ESTERASE, PUTATIVE (AFU_ORTHOLOGUE AFUA_1G05850)-RELATED"/>
    <property type="match status" value="1"/>
</dbReference>